<protein>
    <recommendedName>
        <fullName evidence="3">Transcription factor domain-containing protein</fullName>
    </recommendedName>
</protein>
<dbReference type="PANTHER" id="PTHR47256">
    <property type="entry name" value="ZN(II)2CYS6 TRANSCRIPTION FACTOR (EUROFUNG)-RELATED"/>
    <property type="match status" value="1"/>
</dbReference>
<name>A0A9P4T6Q5_CURKU</name>
<dbReference type="OrthoDB" id="10261408at2759"/>
<dbReference type="EMBL" id="SWKU01000029">
    <property type="protein sequence ID" value="KAF2996041.1"/>
    <property type="molecule type" value="Genomic_DNA"/>
</dbReference>
<organism evidence="1 2">
    <name type="scientific">Curvularia kusanoi</name>
    <name type="common">Cochliobolus kusanoi</name>
    <dbReference type="NCBI Taxonomy" id="90978"/>
    <lineage>
        <taxon>Eukaryota</taxon>
        <taxon>Fungi</taxon>
        <taxon>Dikarya</taxon>
        <taxon>Ascomycota</taxon>
        <taxon>Pezizomycotina</taxon>
        <taxon>Dothideomycetes</taxon>
        <taxon>Pleosporomycetidae</taxon>
        <taxon>Pleosporales</taxon>
        <taxon>Pleosporineae</taxon>
        <taxon>Pleosporaceae</taxon>
        <taxon>Curvularia</taxon>
    </lineage>
</organism>
<reference evidence="1" key="1">
    <citation type="submission" date="2019-04" db="EMBL/GenBank/DDBJ databases">
        <title>Sequencing of skin fungus with MAO and IRED activity.</title>
        <authorList>
            <person name="Marsaioli A.J."/>
            <person name="Bonatto J.M.C."/>
            <person name="Reis Junior O."/>
        </authorList>
    </citation>
    <scope>NUCLEOTIDE SEQUENCE</scope>
    <source>
        <strain evidence="1">30M1</strain>
    </source>
</reference>
<evidence type="ECO:0008006" key="3">
    <source>
        <dbReference type="Google" id="ProtNLM"/>
    </source>
</evidence>
<comment type="caution">
    <text evidence="1">The sequence shown here is derived from an EMBL/GenBank/DDBJ whole genome shotgun (WGS) entry which is preliminary data.</text>
</comment>
<evidence type="ECO:0000313" key="2">
    <source>
        <dbReference type="Proteomes" id="UP000801428"/>
    </source>
</evidence>
<accession>A0A9P4T6Q5</accession>
<keyword evidence="2" id="KW-1185">Reference proteome</keyword>
<proteinExistence type="predicted"/>
<dbReference type="CDD" id="cd12148">
    <property type="entry name" value="fungal_TF_MHR"/>
    <property type="match status" value="1"/>
</dbReference>
<evidence type="ECO:0000313" key="1">
    <source>
        <dbReference type="EMBL" id="KAF2996041.1"/>
    </source>
</evidence>
<dbReference type="Proteomes" id="UP000801428">
    <property type="component" value="Unassembled WGS sequence"/>
</dbReference>
<dbReference type="PANTHER" id="PTHR47256:SF1">
    <property type="entry name" value="ZN(II)2CYS6 TRANSCRIPTION FACTOR (EUROFUNG)"/>
    <property type="match status" value="1"/>
</dbReference>
<gene>
    <name evidence="1" type="ORF">E8E13_002873</name>
</gene>
<dbReference type="AlphaFoldDB" id="A0A9P4T6Q5"/>
<dbReference type="InterPro" id="IPR053187">
    <property type="entry name" value="Notoamide_regulator"/>
</dbReference>
<sequence length="548" mass="61415">MSKKTLVDSLRAPPAETGVFGNPTASGVEEAQSFLEARISCDDNGTALKQEASKLASTCARALGTHLQAEYWTSVSVTNRYVAGALSTYLVTDHPMLRLFDTEAFLNELLQKKSEFCSAFLVNSLLALASQSYSRTDPSAASKSLEFEQEARMLWRADADDSLPNLAGLVLLYIAMANNGTGGQGAVSYLFEAVEMAKRLQLFGVHDRITSSDQLQLTEQAQYAFRQTAWGVFNVLSLCIHHWIISPISNPPDLPIPDKPDAVIFDETLQRFERIKGKITPDDEAYISLCKLYRADLPALTVLRDPDLKVTPPPAFAFSRYKKLLDLLENLPESVRHVDNAPGSALIFHMSFHRYVIDLFRPYFVHGKKPTSSFEHPEYGTPGNIYRASTKQLKSLLVEYSALQDFSHGMMWHPTLLYTATGVLEFAPSDDWRFFFLLCIHCYAALYDAYTFAESAIQSLLAIALDYNRITNNEAANIVETTLHRREKYRRANKYAEGRPGGTQNAKLTMSEHEMQATEVLLEKFQNLSIFDQFSTIVLYGPTGQMVK</sequence>